<evidence type="ECO:0000259" key="1">
    <source>
        <dbReference type="Pfam" id="PF08670"/>
    </source>
</evidence>
<keyword evidence="3" id="KW-1185">Reference proteome</keyword>
<sequence length="158" mass="17829">MNHFPKPDATNAYLAEYVGLLVNSLRQLKGDCLVDSSLSMEEQAKQIFNAPYVLLAHNATADPVFQYANKMGLTLFELSWDELTNLHSKYSAEPQNRYARETLLNEVSAKGYADNYSGIRISKTGKRFEIKAATVWNIVDSDNVKCGQAAMFKDYNYL</sequence>
<accession>A0A1R4H3S5</accession>
<dbReference type="OrthoDB" id="9794448at2"/>
<protein>
    <recommendedName>
        <fullName evidence="1">MEKHLA domain-containing protein</fullName>
    </recommendedName>
</protein>
<reference evidence="3" key="1">
    <citation type="submission" date="2017-02" db="EMBL/GenBank/DDBJ databases">
        <authorList>
            <person name="Daims H."/>
        </authorList>
    </citation>
    <scope>NUCLEOTIDE SEQUENCE [LARGE SCALE GENOMIC DNA]</scope>
</reference>
<feature type="domain" description="MEKHLA" evidence="1">
    <location>
        <begin position="17"/>
        <end position="156"/>
    </location>
</feature>
<dbReference type="Proteomes" id="UP000195667">
    <property type="component" value="Unassembled WGS sequence"/>
</dbReference>
<proteinExistence type="predicted"/>
<dbReference type="Pfam" id="PF08670">
    <property type="entry name" value="MEKHLA"/>
    <property type="match status" value="1"/>
</dbReference>
<evidence type="ECO:0000313" key="3">
    <source>
        <dbReference type="Proteomes" id="UP000195667"/>
    </source>
</evidence>
<dbReference type="AlphaFoldDB" id="A0A1R4H3S5"/>
<dbReference type="RefSeq" id="WP_087142726.1">
    <property type="nucleotide sequence ID" value="NZ_FUKI01000074.1"/>
</dbReference>
<gene>
    <name evidence="2" type="ORF">CRENPOLYSF1_1650003</name>
</gene>
<name>A0A1R4H3S5_9GAMM</name>
<organism evidence="2 3">
    <name type="scientific">Crenothrix polyspora</name>
    <dbReference type="NCBI Taxonomy" id="360316"/>
    <lineage>
        <taxon>Bacteria</taxon>
        <taxon>Pseudomonadati</taxon>
        <taxon>Pseudomonadota</taxon>
        <taxon>Gammaproteobacteria</taxon>
        <taxon>Methylococcales</taxon>
        <taxon>Crenotrichaceae</taxon>
        <taxon>Crenothrix</taxon>
    </lineage>
</organism>
<dbReference type="EMBL" id="FUKI01000074">
    <property type="protein sequence ID" value="SJM90902.1"/>
    <property type="molecule type" value="Genomic_DNA"/>
</dbReference>
<evidence type="ECO:0000313" key="2">
    <source>
        <dbReference type="EMBL" id="SJM90902.1"/>
    </source>
</evidence>
<dbReference type="InterPro" id="IPR013978">
    <property type="entry name" value="MEKHLA"/>
</dbReference>